<dbReference type="Gene3D" id="2.130.10.10">
    <property type="entry name" value="YVTN repeat-like/Quinoprotein amine dehydrogenase"/>
    <property type="match status" value="2"/>
</dbReference>
<dbReference type="InterPro" id="IPR036097">
    <property type="entry name" value="HisK_dim/P_sf"/>
</dbReference>
<dbReference type="InterPro" id="IPR013783">
    <property type="entry name" value="Ig-like_fold"/>
</dbReference>
<evidence type="ECO:0000256" key="1">
    <source>
        <dbReference type="ARBA" id="ARBA00000085"/>
    </source>
</evidence>
<evidence type="ECO:0000259" key="12">
    <source>
        <dbReference type="PROSITE" id="PS50110"/>
    </source>
</evidence>
<proteinExistence type="predicted"/>
<dbReference type="eggNOG" id="COG3292">
    <property type="taxonomic scope" value="Bacteria"/>
</dbReference>
<dbReference type="InterPro" id="IPR011110">
    <property type="entry name" value="Reg_prop"/>
</dbReference>
<dbReference type="PRINTS" id="PR00344">
    <property type="entry name" value="BCTRLSENSOR"/>
</dbReference>
<keyword evidence="4" id="KW-0808">Transferase</keyword>
<dbReference type="EMBL" id="BAEN01000065">
    <property type="protein sequence ID" value="GAC15984.1"/>
    <property type="molecule type" value="Genomic_DNA"/>
</dbReference>
<evidence type="ECO:0000256" key="4">
    <source>
        <dbReference type="ARBA" id="ARBA00022679"/>
    </source>
</evidence>
<dbReference type="SUPFAM" id="SSF47384">
    <property type="entry name" value="Homodimeric domain of signal transducing histidine kinase"/>
    <property type="match status" value="1"/>
</dbReference>
<dbReference type="FunFam" id="3.30.565.10:FF:000006">
    <property type="entry name" value="Sensor histidine kinase WalK"/>
    <property type="match status" value="1"/>
</dbReference>
<evidence type="ECO:0000256" key="5">
    <source>
        <dbReference type="ARBA" id="ARBA00022777"/>
    </source>
</evidence>
<dbReference type="eggNOG" id="COG5002">
    <property type="taxonomic scope" value="Bacteria"/>
</dbReference>
<dbReference type="SMART" id="SM00342">
    <property type="entry name" value="HTH_ARAC"/>
    <property type="match status" value="1"/>
</dbReference>
<dbReference type="Pfam" id="PF00072">
    <property type="entry name" value="Response_reg"/>
    <property type="match status" value="1"/>
</dbReference>
<dbReference type="PANTHER" id="PTHR43547:SF2">
    <property type="entry name" value="HYBRID SIGNAL TRANSDUCTION HISTIDINE KINASE C"/>
    <property type="match status" value="1"/>
</dbReference>
<dbReference type="SUPFAM" id="SSF50998">
    <property type="entry name" value="Quinoprotein alcohol dehydrogenase-like"/>
    <property type="match status" value="1"/>
</dbReference>
<dbReference type="SMART" id="SM00387">
    <property type="entry name" value="HATPase_c"/>
    <property type="match status" value="1"/>
</dbReference>
<keyword evidence="6" id="KW-0805">Transcription regulation</keyword>
<dbReference type="InterPro" id="IPR036890">
    <property type="entry name" value="HATPase_C_sf"/>
</dbReference>
<dbReference type="GO" id="GO:0005886">
    <property type="term" value="C:plasma membrane"/>
    <property type="evidence" value="ECO:0007669"/>
    <property type="project" value="UniProtKB-ARBA"/>
</dbReference>
<evidence type="ECO:0000256" key="2">
    <source>
        <dbReference type="ARBA" id="ARBA00012438"/>
    </source>
</evidence>
<evidence type="ECO:0000256" key="6">
    <source>
        <dbReference type="ARBA" id="ARBA00023015"/>
    </source>
</evidence>
<accession>K6X5U4</accession>
<dbReference type="SMART" id="SM00388">
    <property type="entry name" value="HisKA"/>
    <property type="match status" value="1"/>
</dbReference>
<dbReference type="PROSITE" id="PS50109">
    <property type="entry name" value="HIS_KIN"/>
    <property type="match status" value="1"/>
</dbReference>
<dbReference type="GO" id="GO:0043565">
    <property type="term" value="F:sequence-specific DNA binding"/>
    <property type="evidence" value="ECO:0007669"/>
    <property type="project" value="InterPro"/>
</dbReference>
<dbReference type="InterPro" id="IPR001789">
    <property type="entry name" value="Sig_transdc_resp-reg_receiver"/>
</dbReference>
<dbReference type="InterPro" id="IPR009057">
    <property type="entry name" value="Homeodomain-like_sf"/>
</dbReference>
<dbReference type="PROSITE" id="PS00041">
    <property type="entry name" value="HTH_ARAC_FAMILY_1"/>
    <property type="match status" value="1"/>
</dbReference>
<dbReference type="GO" id="GO:0000155">
    <property type="term" value="F:phosphorelay sensor kinase activity"/>
    <property type="evidence" value="ECO:0007669"/>
    <property type="project" value="InterPro"/>
</dbReference>
<dbReference type="Gene3D" id="2.60.40.10">
    <property type="entry name" value="Immunoglobulins"/>
    <property type="match status" value="1"/>
</dbReference>
<feature type="domain" description="Response regulatory" evidence="12">
    <location>
        <begin position="1075"/>
        <end position="1190"/>
    </location>
</feature>
<dbReference type="STRING" id="1127673.GLIP_3370"/>
<organism evidence="13 14">
    <name type="scientific">Aliiglaciecola lipolytica E3</name>
    <dbReference type="NCBI Taxonomy" id="1127673"/>
    <lineage>
        <taxon>Bacteria</taxon>
        <taxon>Pseudomonadati</taxon>
        <taxon>Pseudomonadota</taxon>
        <taxon>Gammaproteobacteria</taxon>
        <taxon>Alteromonadales</taxon>
        <taxon>Alteromonadaceae</taxon>
        <taxon>Aliiglaciecola</taxon>
    </lineage>
</organism>
<dbReference type="InterPro" id="IPR015943">
    <property type="entry name" value="WD40/YVTN_repeat-like_dom_sf"/>
</dbReference>
<comment type="caution">
    <text evidence="13">The sequence shown here is derived from an EMBL/GenBank/DDBJ whole genome shotgun (WGS) entry which is preliminary data.</text>
</comment>
<feature type="domain" description="HTH araC/xylS-type" evidence="10">
    <location>
        <begin position="1215"/>
        <end position="1311"/>
    </location>
</feature>
<dbReference type="EC" id="2.7.13.3" evidence="2"/>
<evidence type="ECO:0000313" key="14">
    <source>
        <dbReference type="Proteomes" id="UP000006334"/>
    </source>
</evidence>
<evidence type="ECO:0000256" key="7">
    <source>
        <dbReference type="ARBA" id="ARBA00023125"/>
    </source>
</evidence>
<dbReference type="SMART" id="SM00448">
    <property type="entry name" value="REC"/>
    <property type="match status" value="1"/>
</dbReference>
<feature type="modified residue" description="4-aspartylphosphate" evidence="9">
    <location>
        <position position="1123"/>
    </location>
</feature>
<dbReference type="InterPro" id="IPR011006">
    <property type="entry name" value="CheY-like_superfamily"/>
</dbReference>
<protein>
    <recommendedName>
        <fullName evidence="2">histidine kinase</fullName>
        <ecNumber evidence="2">2.7.13.3</ecNumber>
    </recommendedName>
</protein>
<evidence type="ECO:0000313" key="13">
    <source>
        <dbReference type="EMBL" id="GAC15984.1"/>
    </source>
</evidence>
<dbReference type="PANTHER" id="PTHR43547">
    <property type="entry name" value="TWO-COMPONENT HISTIDINE KINASE"/>
    <property type="match status" value="1"/>
</dbReference>
<dbReference type="PROSITE" id="PS50110">
    <property type="entry name" value="RESPONSE_REGULATORY"/>
    <property type="match status" value="1"/>
</dbReference>
<name>K6X5U4_9ALTE</name>
<reference evidence="13 14" key="1">
    <citation type="journal article" date="2017" name="Antonie Van Leeuwenhoek">
        <title>Rhizobium rhizosphaerae sp. nov., a novel species isolated from rice rhizosphere.</title>
        <authorList>
            <person name="Zhao J.J."/>
            <person name="Zhang J."/>
            <person name="Zhang R.J."/>
            <person name="Zhang C.W."/>
            <person name="Yin H.Q."/>
            <person name="Zhang X.X."/>
        </authorList>
    </citation>
    <scope>NUCLEOTIDE SEQUENCE [LARGE SCALE GENOMIC DNA]</scope>
    <source>
        <strain evidence="13 14">E3</strain>
    </source>
</reference>
<evidence type="ECO:0000259" key="10">
    <source>
        <dbReference type="PROSITE" id="PS01124"/>
    </source>
</evidence>
<dbReference type="InterPro" id="IPR004358">
    <property type="entry name" value="Sig_transdc_His_kin-like_C"/>
</dbReference>
<dbReference type="Pfam" id="PF02518">
    <property type="entry name" value="HATPase_c"/>
    <property type="match status" value="1"/>
</dbReference>
<dbReference type="Gene3D" id="1.10.10.60">
    <property type="entry name" value="Homeodomain-like"/>
    <property type="match status" value="1"/>
</dbReference>
<dbReference type="SUPFAM" id="SSF63829">
    <property type="entry name" value="Calcium-dependent phosphotriesterase"/>
    <property type="match status" value="1"/>
</dbReference>
<dbReference type="GO" id="GO:0003700">
    <property type="term" value="F:DNA-binding transcription factor activity"/>
    <property type="evidence" value="ECO:0007669"/>
    <property type="project" value="InterPro"/>
</dbReference>
<dbReference type="InterPro" id="IPR005467">
    <property type="entry name" value="His_kinase_dom"/>
</dbReference>
<keyword evidence="3 9" id="KW-0597">Phosphoprotein</keyword>
<comment type="catalytic activity">
    <reaction evidence="1">
        <text>ATP + protein L-histidine = ADP + protein N-phospho-L-histidine.</text>
        <dbReference type="EC" id="2.7.13.3"/>
    </reaction>
</comment>
<dbReference type="InterPro" id="IPR003661">
    <property type="entry name" value="HisK_dim/P_dom"/>
</dbReference>
<dbReference type="eggNOG" id="COG0745">
    <property type="taxonomic scope" value="Bacteria"/>
</dbReference>
<sequence>MGFFLLLFTANTDAENYREIGLPVVEVFGSQTHQGSNQNWFILQGNDGYIYNGTGWGINQWDGESWRIYSSPQRTLIRSISLWNDNRLYTGSMNDIGYYEADKLGRLVFTSLIEDWSFEQKQIGETWYTAANSDGVVFVTNKLILLWNGKTLEVVSENEDGNFRIFSLANSFIFKSPNNNNLQQIIINSDGTTSTVATSFSLPIDAKVQQIIADENNNMLVFTAKHGFFRQSGSSLQQISQASLFNQDKDVYHAIRASDGYYYIATLNSGIFILDKNLTPLRQMGEEHGLGSNKFYSLMEDRQGNIWASGVPDIIKFTPPHVYSHYLTGSNLANKLGLLQGKISIMSDGLFQLQASPSALLPPFFEQLLDDVSLGWDFVHHNDYLFYANRTGINARPISADGSLGDILHLISGETGKAFVVTKDGKNLYASTNNGLYKVHFSDGQPYANKVNAEKDEMIVLAAQDNGTIWAGTPTQELYQFIPENNEATSHSVTKYAAESGLPAGNIYPFIAKQGLLIGTYDGVMDFDETREPQLQFIKNRPSIFHTLGQDVFRMAEGHGNKLWYRIGGHTGYIFEDENGKWKADEATFKPFLLNGYKGFLSTSENILWFASAKGEVYRIDIQRLSSPPPLGILNIRSITNTESNELLFGGQGEVILPVLDQQNNSLRIEYALAENSDLKRAKYRHRLIGSENENWSRWSTELYKDFTSLSGGDYTFEIEAKEGWQRVSQKAFNFSILPPWYLSKLALLCYISLFVLMVVLSGWLTQKWRTKQLQRRNLELQTQVDIKTAEITKKAEQLEAQQQLKERFFANISHEFRTPITLTVAPLQDILDSGIELNEKVKYGVTAAVNNARKMLSLISLVLDINRLDNNKFQLRIAQWDMAELVRHVCLRFAPLAIKSQQILDVSCPADPLLVYFDKEQVDRCVSNLIMNAIKYSGEGSLICVSLATKDQHVSLSVSDNGVGISEKEQHLVFERFFQGAASESVSEPGTGIGLSFVKEIMDLHHGEVSLESDSGESTTFTLRFKLGHEHFDKAVMLDLTQIAPQRHVSDVKLSDKYLHARTTIDKKDPNVTTLLVVDDNDDLREFIYRTLEPTYRVITAKNGKEALTLAVAELPDLIISDVMMPIMDGLQLTQKIKADPLTKTIPIILLTARATKRETVEGLDTGADDYLTKPFDTAELIARVNAILVSRKAFRKQLIASFMQPDNNGDFKQRLRSHVIANLSDPSFSIADLASLMSCTERTLRRNSQKELSMTLVQFITKIRMEIALQLLQTKNNRVSEVAYAVGYESLSYFSKVFKKYFGYPPTNI</sequence>
<feature type="domain" description="Histidine kinase" evidence="11">
    <location>
        <begin position="812"/>
        <end position="1030"/>
    </location>
</feature>
<dbReference type="Gene3D" id="1.10.287.130">
    <property type="match status" value="1"/>
</dbReference>
<dbReference type="InterPro" id="IPR018062">
    <property type="entry name" value="HTH_AraC-typ_CS"/>
</dbReference>
<evidence type="ECO:0000256" key="8">
    <source>
        <dbReference type="ARBA" id="ARBA00023163"/>
    </source>
</evidence>
<dbReference type="Gene3D" id="3.40.50.2300">
    <property type="match status" value="1"/>
</dbReference>
<gene>
    <name evidence="13" type="ORF">GLIP_3370</name>
</gene>
<dbReference type="CDD" id="cd00082">
    <property type="entry name" value="HisKA"/>
    <property type="match status" value="1"/>
</dbReference>
<dbReference type="SUPFAM" id="SSF52172">
    <property type="entry name" value="CheY-like"/>
    <property type="match status" value="1"/>
</dbReference>
<dbReference type="SUPFAM" id="SSF55874">
    <property type="entry name" value="ATPase domain of HSP90 chaperone/DNA topoisomerase II/histidine kinase"/>
    <property type="match status" value="1"/>
</dbReference>
<keyword evidence="14" id="KW-1185">Reference proteome</keyword>
<evidence type="ECO:0000259" key="11">
    <source>
        <dbReference type="PROSITE" id="PS50109"/>
    </source>
</evidence>
<keyword evidence="8" id="KW-0804">Transcription</keyword>
<dbReference type="CDD" id="cd00075">
    <property type="entry name" value="HATPase"/>
    <property type="match status" value="1"/>
</dbReference>
<keyword evidence="5" id="KW-0418">Kinase</keyword>
<evidence type="ECO:0000256" key="3">
    <source>
        <dbReference type="ARBA" id="ARBA00022553"/>
    </source>
</evidence>
<dbReference type="SUPFAM" id="SSF46689">
    <property type="entry name" value="Homeodomain-like"/>
    <property type="match status" value="1"/>
</dbReference>
<dbReference type="Pfam" id="PF12833">
    <property type="entry name" value="HTH_18"/>
    <property type="match status" value="1"/>
</dbReference>
<dbReference type="InterPro" id="IPR011047">
    <property type="entry name" value="Quinoprotein_ADH-like_sf"/>
</dbReference>
<evidence type="ECO:0000256" key="9">
    <source>
        <dbReference type="PROSITE-ProRule" id="PRU00169"/>
    </source>
</evidence>
<dbReference type="PROSITE" id="PS01124">
    <property type="entry name" value="HTH_ARAC_FAMILY_2"/>
    <property type="match status" value="1"/>
</dbReference>
<keyword evidence="7" id="KW-0238">DNA-binding</keyword>
<dbReference type="InterPro" id="IPR003594">
    <property type="entry name" value="HATPase_dom"/>
</dbReference>
<dbReference type="Gene3D" id="3.30.565.10">
    <property type="entry name" value="Histidine kinase-like ATPase, C-terminal domain"/>
    <property type="match status" value="1"/>
</dbReference>
<dbReference type="Pfam" id="PF00512">
    <property type="entry name" value="HisKA"/>
    <property type="match status" value="1"/>
</dbReference>
<dbReference type="Proteomes" id="UP000006334">
    <property type="component" value="Unassembled WGS sequence"/>
</dbReference>
<dbReference type="InterPro" id="IPR018060">
    <property type="entry name" value="HTH_AraC"/>
</dbReference>
<dbReference type="Pfam" id="PF07494">
    <property type="entry name" value="Reg_prop"/>
    <property type="match status" value="1"/>
</dbReference>